<evidence type="ECO:0000313" key="6">
    <source>
        <dbReference type="Proteomes" id="UP000010445"/>
    </source>
</evidence>
<dbReference type="eggNOG" id="COG1136">
    <property type="taxonomic scope" value="Bacteria"/>
</dbReference>
<dbReference type="AlphaFoldDB" id="L1MFU7"/>
<dbReference type="InterPro" id="IPR015854">
    <property type="entry name" value="ABC_transpr_LolD-like"/>
</dbReference>
<dbReference type="PANTHER" id="PTHR24220:SF685">
    <property type="entry name" value="ABC TRANSPORTER RELATED"/>
    <property type="match status" value="1"/>
</dbReference>
<dbReference type="GO" id="GO:0022857">
    <property type="term" value="F:transmembrane transporter activity"/>
    <property type="evidence" value="ECO:0007669"/>
    <property type="project" value="TreeGrafter"/>
</dbReference>
<dbReference type="GO" id="GO:0005524">
    <property type="term" value="F:ATP binding"/>
    <property type="evidence" value="ECO:0007669"/>
    <property type="project" value="UniProtKB-KW"/>
</dbReference>
<dbReference type="CDD" id="cd03255">
    <property type="entry name" value="ABC_MJ0796_LolCDE_FtsE"/>
    <property type="match status" value="1"/>
</dbReference>
<dbReference type="InterPro" id="IPR003439">
    <property type="entry name" value="ABC_transporter-like_ATP-bd"/>
</dbReference>
<keyword evidence="2" id="KW-0547">Nucleotide-binding</keyword>
<evidence type="ECO:0000256" key="1">
    <source>
        <dbReference type="ARBA" id="ARBA00022448"/>
    </source>
</evidence>
<dbReference type="PROSITE" id="PS50893">
    <property type="entry name" value="ABC_TRANSPORTER_2"/>
    <property type="match status" value="1"/>
</dbReference>
<dbReference type="RefSeq" id="WP_006063951.1">
    <property type="nucleotide sequence ID" value="NZ_KB290831.1"/>
</dbReference>
<comment type="caution">
    <text evidence="5">The sequence shown here is derived from an EMBL/GenBank/DDBJ whole genome shotgun (WGS) entry which is preliminary data.</text>
</comment>
<evidence type="ECO:0000313" key="5">
    <source>
        <dbReference type="EMBL" id="EKX89819.1"/>
    </source>
</evidence>
<dbReference type="Proteomes" id="UP000010445">
    <property type="component" value="Unassembled WGS sequence"/>
</dbReference>
<evidence type="ECO:0000259" key="4">
    <source>
        <dbReference type="PROSITE" id="PS50893"/>
    </source>
</evidence>
<dbReference type="InterPro" id="IPR003593">
    <property type="entry name" value="AAA+_ATPase"/>
</dbReference>
<dbReference type="Pfam" id="PF00005">
    <property type="entry name" value="ABC_tran"/>
    <property type="match status" value="1"/>
</dbReference>
<dbReference type="SMART" id="SM00382">
    <property type="entry name" value="AAA"/>
    <property type="match status" value="1"/>
</dbReference>
<dbReference type="OrthoDB" id="9802264at2"/>
<keyword evidence="3 5" id="KW-0067">ATP-binding</keyword>
<dbReference type="InterPro" id="IPR017911">
    <property type="entry name" value="MacB-like_ATP-bd"/>
</dbReference>
<dbReference type="InterPro" id="IPR027417">
    <property type="entry name" value="P-loop_NTPase"/>
</dbReference>
<name>L1MFU7_9CORY</name>
<keyword evidence="1" id="KW-0813">Transport</keyword>
<dbReference type="GO" id="GO:0016887">
    <property type="term" value="F:ATP hydrolysis activity"/>
    <property type="evidence" value="ECO:0007669"/>
    <property type="project" value="InterPro"/>
</dbReference>
<dbReference type="PANTHER" id="PTHR24220">
    <property type="entry name" value="IMPORT ATP-BINDING PROTEIN"/>
    <property type="match status" value="1"/>
</dbReference>
<reference evidence="5 6" key="1">
    <citation type="submission" date="2012-05" db="EMBL/GenBank/DDBJ databases">
        <authorList>
            <person name="Weinstock G."/>
            <person name="Sodergren E."/>
            <person name="Lobos E.A."/>
            <person name="Fulton L."/>
            <person name="Fulton R."/>
            <person name="Courtney L."/>
            <person name="Fronick C."/>
            <person name="O'Laughlin M."/>
            <person name="Godfrey J."/>
            <person name="Wilson R.M."/>
            <person name="Miner T."/>
            <person name="Farmer C."/>
            <person name="Delehaunty K."/>
            <person name="Cordes M."/>
            <person name="Minx P."/>
            <person name="Tomlinson C."/>
            <person name="Chen J."/>
            <person name="Wollam A."/>
            <person name="Pepin K.H."/>
            <person name="Bhonagiri V."/>
            <person name="Zhang X."/>
            <person name="Suruliraj S."/>
            <person name="Warren W."/>
            <person name="Mitreva M."/>
            <person name="Mardis E.R."/>
            <person name="Wilson R.K."/>
        </authorList>
    </citation>
    <scope>NUCLEOTIDE SEQUENCE [LARGE SCALE GENOMIC DNA]</scope>
    <source>
        <strain evidence="5 6">F0235</strain>
    </source>
</reference>
<accession>L1MFU7</accession>
<evidence type="ECO:0000256" key="2">
    <source>
        <dbReference type="ARBA" id="ARBA00022741"/>
    </source>
</evidence>
<protein>
    <submittedName>
        <fullName evidence="5">ABC transporter, ATP-binding protein</fullName>
    </submittedName>
</protein>
<dbReference type="GO" id="GO:0005886">
    <property type="term" value="C:plasma membrane"/>
    <property type="evidence" value="ECO:0007669"/>
    <property type="project" value="TreeGrafter"/>
</dbReference>
<keyword evidence="6" id="KW-1185">Reference proteome</keyword>
<dbReference type="PATRIC" id="fig|1035195.3.peg.1557"/>
<proteinExistence type="predicted"/>
<organism evidence="5 6">
    <name type="scientific">Corynebacterium durum F0235</name>
    <dbReference type="NCBI Taxonomy" id="1035195"/>
    <lineage>
        <taxon>Bacteria</taxon>
        <taxon>Bacillati</taxon>
        <taxon>Actinomycetota</taxon>
        <taxon>Actinomycetes</taxon>
        <taxon>Mycobacteriales</taxon>
        <taxon>Corynebacteriaceae</taxon>
        <taxon>Corynebacterium</taxon>
    </lineage>
</organism>
<dbReference type="STRING" id="1035195.HMPREF9997_01722"/>
<evidence type="ECO:0000256" key="3">
    <source>
        <dbReference type="ARBA" id="ARBA00022840"/>
    </source>
</evidence>
<dbReference type="SUPFAM" id="SSF52540">
    <property type="entry name" value="P-loop containing nucleoside triphosphate hydrolases"/>
    <property type="match status" value="1"/>
</dbReference>
<dbReference type="Gene3D" id="3.40.50.300">
    <property type="entry name" value="P-loop containing nucleotide triphosphate hydrolases"/>
    <property type="match status" value="1"/>
</dbReference>
<sequence length="244" mass="26403">MLNAHQVTKDYQIRVLDHIDVSINDEEFVAIMGPSGSGKSTLLHALSGLDRPTSGTVSIDDRELTDLSEAELAQLRLVTFGFVFQQPHLLSSLSVLDNVVLPGFLAKEEPRQTIVERGRELMERVGIADLADRAITEASGGQLQRVGICRALINKPKILFGDEPTGALNSATSATILDIFHDINREGTTIALVTHDPVVAAHADRVLILVDGTIADDVTLGAYHPNDHQERLAYINGLMAARGV</sequence>
<feature type="domain" description="ABC transporter" evidence="4">
    <location>
        <begin position="1"/>
        <end position="236"/>
    </location>
</feature>
<gene>
    <name evidence="5" type="ORF">HMPREF9997_01722</name>
</gene>
<dbReference type="HOGENOM" id="CLU_000604_1_22_11"/>
<dbReference type="EMBL" id="AMEM01000022">
    <property type="protein sequence ID" value="EKX89819.1"/>
    <property type="molecule type" value="Genomic_DNA"/>
</dbReference>